<keyword evidence="2" id="KW-1185">Reference proteome</keyword>
<dbReference type="Proteomes" id="UP001296943">
    <property type="component" value="Unassembled WGS sequence"/>
</dbReference>
<name>A0ABS2MZF2_9BACI</name>
<organism evidence="1 2">
    <name type="scientific">Aquibacillus albus</name>
    <dbReference type="NCBI Taxonomy" id="1168171"/>
    <lineage>
        <taxon>Bacteria</taxon>
        <taxon>Bacillati</taxon>
        <taxon>Bacillota</taxon>
        <taxon>Bacilli</taxon>
        <taxon>Bacillales</taxon>
        <taxon>Bacillaceae</taxon>
        <taxon>Aquibacillus</taxon>
    </lineage>
</organism>
<protein>
    <submittedName>
        <fullName evidence="1">Uncharacterized protein</fullName>
    </submittedName>
</protein>
<sequence length="31" mass="3622">METADYIEELNKAVKKYRTEYGKKASKIKEG</sequence>
<dbReference type="EMBL" id="JAFBDR010000008">
    <property type="protein sequence ID" value="MBM7571252.1"/>
    <property type="molecule type" value="Genomic_DNA"/>
</dbReference>
<reference evidence="1 2" key="1">
    <citation type="submission" date="2021-01" db="EMBL/GenBank/DDBJ databases">
        <title>Genomic Encyclopedia of Type Strains, Phase IV (KMG-IV): sequencing the most valuable type-strain genomes for metagenomic binning, comparative biology and taxonomic classification.</title>
        <authorList>
            <person name="Goeker M."/>
        </authorList>
    </citation>
    <scope>NUCLEOTIDE SEQUENCE [LARGE SCALE GENOMIC DNA]</scope>
    <source>
        <strain evidence="1 2">DSM 23711</strain>
    </source>
</reference>
<evidence type="ECO:0000313" key="2">
    <source>
        <dbReference type="Proteomes" id="UP001296943"/>
    </source>
</evidence>
<accession>A0ABS2MZF2</accession>
<comment type="caution">
    <text evidence="1">The sequence shown here is derived from an EMBL/GenBank/DDBJ whole genome shotgun (WGS) entry which is preliminary data.</text>
</comment>
<gene>
    <name evidence="1" type="ORF">JOC48_001748</name>
</gene>
<proteinExistence type="predicted"/>
<evidence type="ECO:0000313" key="1">
    <source>
        <dbReference type="EMBL" id="MBM7571252.1"/>
    </source>
</evidence>